<dbReference type="EMBL" id="KN818225">
    <property type="protein sequence ID" value="KIL69711.1"/>
    <property type="molecule type" value="Genomic_DNA"/>
</dbReference>
<dbReference type="Pfam" id="PF14780">
    <property type="entry name" value="NEPRO_N"/>
    <property type="match status" value="1"/>
</dbReference>
<dbReference type="Proteomes" id="UP000054549">
    <property type="component" value="Unassembled WGS sequence"/>
</dbReference>
<keyword evidence="3" id="KW-1185">Reference proteome</keyword>
<dbReference type="InParanoid" id="A0A0C2XJN8"/>
<evidence type="ECO:0000313" key="3">
    <source>
        <dbReference type="Proteomes" id="UP000054549"/>
    </source>
</evidence>
<proteinExistence type="predicted"/>
<protein>
    <recommendedName>
        <fullName evidence="1">Nucleolus and neural progenitor protein-like N-terminal domain-containing protein</fullName>
    </recommendedName>
</protein>
<sequence>MDGNKQIPRTLVPQESYSSIDAVLKDLKHCLRRIHNALATHADEHQLLQRIFYKNKNQHRGALFWRRVAEMRRYSERLNNANISLTLEEIRNSFFDPDAKQNSKLLKGAWTHAPSTKSVRDAIYRLQKCEALLQKMQEKSLQAYQSFTLAMQSGAFVQLLLVLVAIASRLRILSIEIGEVVSMSCSSMAKFLTLDIALPMNQAQGSSDALPPLSKVTAGTEDDGNGKNMDVRNTSEQAAPIVQQVVPRVNVKRRLEPARRNIHDQGSGKMQAKKVKKVKRANNEIDEIFSAI</sequence>
<feature type="domain" description="Nucleolus and neural progenitor protein-like N-terminal" evidence="1">
    <location>
        <begin position="20"/>
        <end position="177"/>
    </location>
</feature>
<dbReference type="HOGENOM" id="CLU_057900_1_0_1"/>
<dbReference type="AlphaFoldDB" id="A0A0C2XJN8"/>
<gene>
    <name evidence="2" type="ORF">M378DRAFT_7533</name>
</gene>
<dbReference type="OrthoDB" id="114080at2759"/>
<organism evidence="2 3">
    <name type="scientific">Amanita muscaria (strain Koide BX008)</name>
    <dbReference type="NCBI Taxonomy" id="946122"/>
    <lineage>
        <taxon>Eukaryota</taxon>
        <taxon>Fungi</taxon>
        <taxon>Dikarya</taxon>
        <taxon>Basidiomycota</taxon>
        <taxon>Agaricomycotina</taxon>
        <taxon>Agaricomycetes</taxon>
        <taxon>Agaricomycetidae</taxon>
        <taxon>Agaricales</taxon>
        <taxon>Pluteineae</taxon>
        <taxon>Amanitaceae</taxon>
        <taxon>Amanita</taxon>
    </lineage>
</organism>
<reference evidence="2 3" key="1">
    <citation type="submission" date="2014-04" db="EMBL/GenBank/DDBJ databases">
        <title>Evolutionary Origins and Diversification of the Mycorrhizal Mutualists.</title>
        <authorList>
            <consortium name="DOE Joint Genome Institute"/>
            <consortium name="Mycorrhizal Genomics Consortium"/>
            <person name="Kohler A."/>
            <person name="Kuo A."/>
            <person name="Nagy L.G."/>
            <person name="Floudas D."/>
            <person name="Copeland A."/>
            <person name="Barry K.W."/>
            <person name="Cichocki N."/>
            <person name="Veneault-Fourrey C."/>
            <person name="LaButti K."/>
            <person name="Lindquist E.A."/>
            <person name="Lipzen A."/>
            <person name="Lundell T."/>
            <person name="Morin E."/>
            <person name="Murat C."/>
            <person name="Riley R."/>
            <person name="Ohm R."/>
            <person name="Sun H."/>
            <person name="Tunlid A."/>
            <person name="Henrissat B."/>
            <person name="Grigoriev I.V."/>
            <person name="Hibbett D.S."/>
            <person name="Martin F."/>
        </authorList>
    </citation>
    <scope>NUCLEOTIDE SEQUENCE [LARGE SCALE GENOMIC DNA]</scope>
    <source>
        <strain evidence="2 3">Koide BX008</strain>
    </source>
</reference>
<dbReference type="PANTHER" id="PTHR34786:SF1">
    <property type="entry name" value="OS09G0504900 PROTEIN"/>
    <property type="match status" value="1"/>
</dbReference>
<evidence type="ECO:0000259" key="1">
    <source>
        <dbReference type="Pfam" id="PF14780"/>
    </source>
</evidence>
<evidence type="ECO:0000313" key="2">
    <source>
        <dbReference type="EMBL" id="KIL69711.1"/>
    </source>
</evidence>
<dbReference type="PANTHER" id="PTHR34786">
    <property type="entry name" value="OS09G0504900 PROTEIN"/>
    <property type="match status" value="1"/>
</dbReference>
<name>A0A0C2XJN8_AMAMK</name>
<dbReference type="STRING" id="946122.A0A0C2XJN8"/>
<accession>A0A0C2XJN8</accession>
<dbReference type="InterPro" id="IPR027951">
    <property type="entry name" value="Nepro_N"/>
</dbReference>